<dbReference type="GeneTree" id="ENSGT01070000256073"/>
<dbReference type="PROSITE" id="PS50835">
    <property type="entry name" value="IG_LIKE"/>
    <property type="match status" value="1"/>
</dbReference>
<dbReference type="InterPro" id="IPR007110">
    <property type="entry name" value="Ig-like_dom"/>
</dbReference>
<feature type="domain" description="Ig-like" evidence="6">
    <location>
        <begin position="21"/>
        <end position="132"/>
    </location>
</feature>
<organism evidence="7">
    <name type="scientific">Xenopus tropicalis</name>
    <name type="common">Western clawed frog</name>
    <name type="synonym">Silurana tropicalis</name>
    <dbReference type="NCBI Taxonomy" id="8364"/>
    <lineage>
        <taxon>Eukaryota</taxon>
        <taxon>Metazoa</taxon>
        <taxon>Chordata</taxon>
        <taxon>Craniata</taxon>
        <taxon>Vertebrata</taxon>
        <taxon>Euteleostomi</taxon>
        <taxon>Amphibia</taxon>
        <taxon>Batrachia</taxon>
        <taxon>Anura</taxon>
        <taxon>Pipoidea</taxon>
        <taxon>Pipidae</taxon>
        <taxon>Xenopodinae</taxon>
        <taxon>Xenopus</taxon>
        <taxon>Silurana</taxon>
    </lineage>
</organism>
<dbReference type="InParanoid" id="A0A803JXU2"/>
<dbReference type="PANTHER" id="PTHR19367:SF18">
    <property type="entry name" value="T CELL RECEPTOR ALPHA VARIABLE 16"/>
    <property type="match status" value="1"/>
</dbReference>
<dbReference type="Ensembl" id="ENSXETT00000123999">
    <property type="protein sequence ID" value="ENSXETP00000112837"/>
    <property type="gene ID" value="ENSXETG00000048588"/>
</dbReference>
<keyword evidence="2" id="KW-1064">Adaptive immunity</keyword>
<keyword evidence="4" id="KW-0393">Immunoglobulin domain</keyword>
<dbReference type="PANTHER" id="PTHR19367">
    <property type="entry name" value="T-CELL RECEPTOR ALPHA CHAIN V REGION"/>
    <property type="match status" value="1"/>
</dbReference>
<dbReference type="Pfam" id="PF07686">
    <property type="entry name" value="V-set"/>
    <property type="match status" value="1"/>
</dbReference>
<dbReference type="InterPro" id="IPR036179">
    <property type="entry name" value="Ig-like_dom_sf"/>
</dbReference>
<dbReference type="GO" id="GO:0042101">
    <property type="term" value="C:T cell receptor complex"/>
    <property type="evidence" value="ECO:0007669"/>
    <property type="project" value="UniProtKB-KW"/>
</dbReference>
<dbReference type="GO" id="GO:0002250">
    <property type="term" value="P:adaptive immune response"/>
    <property type="evidence" value="ECO:0007669"/>
    <property type="project" value="UniProtKB-KW"/>
</dbReference>
<name>A0A803JXU2_XENTR</name>
<keyword evidence="1" id="KW-0732">Signal</keyword>
<accession>A0A803JXU2</accession>
<evidence type="ECO:0000259" key="6">
    <source>
        <dbReference type="PROSITE" id="PS50835"/>
    </source>
</evidence>
<evidence type="ECO:0000256" key="1">
    <source>
        <dbReference type="ARBA" id="ARBA00022729"/>
    </source>
</evidence>
<dbReference type="SMART" id="SM00409">
    <property type="entry name" value="IG"/>
    <property type="match status" value="1"/>
</dbReference>
<reference evidence="7" key="1">
    <citation type="journal article" date="2010" name="Science">
        <title>The genome of the Western clawed frog Xenopus tropicalis.</title>
        <authorList>
            <person name="Hellsten U."/>
            <person name="Harland R.M."/>
            <person name="Gilchrist M.J."/>
            <person name="Hendrix D."/>
            <person name="Jurka J."/>
            <person name="Kapitonov V."/>
            <person name="Ovcharenko I."/>
            <person name="Putnam N.H."/>
            <person name="Shu S."/>
            <person name="Taher L."/>
            <person name="Blitz I.L."/>
            <person name="Blumberg B."/>
            <person name="Dichmann D.S."/>
            <person name="Dubchak I."/>
            <person name="Amaya E."/>
            <person name="Detter J.C."/>
            <person name="Fletcher R."/>
            <person name="Gerhard D.S."/>
            <person name="Goodstein D."/>
            <person name="Graves T."/>
            <person name="Grigoriev I.V."/>
            <person name="Grimwood J."/>
            <person name="Kawashima T."/>
            <person name="Lindquist E."/>
            <person name="Lucas S.M."/>
            <person name="Mead P.E."/>
            <person name="Mitros T."/>
            <person name="Ogino H."/>
            <person name="Ohta Y."/>
            <person name="Poliakov A.V."/>
            <person name="Pollet N."/>
            <person name="Robert J."/>
            <person name="Salamov A."/>
            <person name="Sater A.K."/>
            <person name="Schmutz J."/>
            <person name="Terry A."/>
            <person name="Vize P.D."/>
            <person name="Warren W.C."/>
            <person name="Wells D."/>
            <person name="Wills A."/>
            <person name="Wilson R.K."/>
            <person name="Zimmerman L.B."/>
            <person name="Zorn A.M."/>
            <person name="Grainger R."/>
            <person name="Grammer T."/>
            <person name="Khokha M.K."/>
            <person name="Richardson P.M."/>
            <person name="Rokhsar D.S."/>
        </authorList>
    </citation>
    <scope>NUCLEOTIDE SEQUENCE [LARGE SCALE GENOMIC DNA]</scope>
    <source>
        <strain evidence="7">Nigerian</strain>
    </source>
</reference>
<dbReference type="InterPro" id="IPR013783">
    <property type="entry name" value="Ig-like_fold"/>
</dbReference>
<dbReference type="InterPro" id="IPR013106">
    <property type="entry name" value="Ig_V-set"/>
</dbReference>
<evidence type="ECO:0000313" key="7">
    <source>
        <dbReference type="Ensembl" id="ENSXETP00000112837"/>
    </source>
</evidence>
<dbReference type="SUPFAM" id="SSF48726">
    <property type="entry name" value="Immunoglobulin"/>
    <property type="match status" value="1"/>
</dbReference>
<evidence type="ECO:0000256" key="3">
    <source>
        <dbReference type="ARBA" id="ARBA00023170"/>
    </source>
</evidence>
<dbReference type="InterPro" id="IPR003599">
    <property type="entry name" value="Ig_sub"/>
</dbReference>
<dbReference type="AlphaFoldDB" id="A0A803JXU2"/>
<dbReference type="InterPro" id="IPR051287">
    <property type="entry name" value="TCR_variable_region"/>
</dbReference>
<dbReference type="Gene3D" id="2.60.40.10">
    <property type="entry name" value="Immunoglobulins"/>
    <property type="match status" value="1"/>
</dbReference>
<evidence type="ECO:0000256" key="4">
    <source>
        <dbReference type="ARBA" id="ARBA00023319"/>
    </source>
</evidence>
<evidence type="ECO:0000256" key="5">
    <source>
        <dbReference type="ARBA" id="ARBA00043266"/>
    </source>
</evidence>
<protein>
    <recommendedName>
        <fullName evidence="6">Ig-like domain-containing protein</fullName>
    </recommendedName>
</protein>
<evidence type="ECO:0000256" key="2">
    <source>
        <dbReference type="ARBA" id="ARBA00023130"/>
    </source>
</evidence>
<keyword evidence="5" id="KW-0391">Immunity</keyword>
<reference evidence="7" key="2">
    <citation type="submission" date="2021-03" db="UniProtKB">
        <authorList>
            <consortium name="Ensembl"/>
        </authorList>
    </citation>
    <scope>IDENTIFICATION</scope>
</reference>
<keyword evidence="3" id="KW-0675">Receptor</keyword>
<keyword evidence="5" id="KW-1279">T cell receptor</keyword>
<dbReference type="FunCoup" id="A0A803JXU2">
    <property type="interactions" value="284"/>
</dbReference>
<sequence length="161" mass="18022">MSNIVLEQPEWLFLYFCLPQPDKVEQTPAYASALKGGHVHFNCGFVTTSSNPDLFWYVQRPGESPLFITQRNLFGKEDRVPGTKYSAKLNKENKSIDLRISGVSESDSGLYYCALRPTVSLSAASSVQKALVLSFNICNKCLSAEQRKHVTNNYVAFNIAF</sequence>
<proteinExistence type="predicted"/>